<evidence type="ECO:0008006" key="5">
    <source>
        <dbReference type="Google" id="ProtNLM"/>
    </source>
</evidence>
<evidence type="ECO:0000256" key="1">
    <source>
        <dbReference type="SAM" id="Coils"/>
    </source>
</evidence>
<feature type="compositionally biased region" description="Low complexity" evidence="2">
    <location>
        <begin position="405"/>
        <end position="415"/>
    </location>
</feature>
<evidence type="ECO:0000313" key="4">
    <source>
        <dbReference type="Proteomes" id="UP000069940"/>
    </source>
</evidence>
<keyword evidence="4" id="KW-1185">Reference proteome</keyword>
<dbReference type="GeneID" id="109405053"/>
<organism evidence="3 4">
    <name type="scientific">Aedes albopictus</name>
    <name type="common">Asian tiger mosquito</name>
    <name type="synonym">Stegomyia albopicta</name>
    <dbReference type="NCBI Taxonomy" id="7160"/>
    <lineage>
        <taxon>Eukaryota</taxon>
        <taxon>Metazoa</taxon>
        <taxon>Ecdysozoa</taxon>
        <taxon>Arthropoda</taxon>
        <taxon>Hexapoda</taxon>
        <taxon>Insecta</taxon>
        <taxon>Pterygota</taxon>
        <taxon>Neoptera</taxon>
        <taxon>Endopterygota</taxon>
        <taxon>Diptera</taxon>
        <taxon>Nematocera</taxon>
        <taxon>Culicoidea</taxon>
        <taxon>Culicidae</taxon>
        <taxon>Culicinae</taxon>
        <taxon>Aedini</taxon>
        <taxon>Aedes</taxon>
        <taxon>Stegomyia</taxon>
    </lineage>
</organism>
<sequence length="642" mass="71354">MKMTAPRLVARASRSRFFIGLGLLVLMVGFVAIFHSSQQQLDELRQLGIRCEQQQEAISAKMQVVVDQKLRLENSLASERMINEQNRLEQQQKTQDEKEQHSKATMEANIRYASLQQHYNLIKTQKEDLEEECSKAKKKQLEEINSLKLKVTELQGKVSLHQKASATDVEHLKNQIAQLKQEKANMESTFRQKLAYKDKTIDKLKDHNDKMEKENAQYIELCKIPPEKMPHHVKASDIFDQLPPSIPDSGPLRNFAEQISVSQDLYKIPVVLSNRTNNHIGSLREGSPNNNDQELEGRGVIAKPFETNNDQIKPKPASVAAVDGGVINSVENFQMIPKPLPLVSTNEESKKPVGQASNVLQQPQLMKTSTSIPPSLNKKTSERNSNLQVPILAAPTVIPPGGAKSSSSSTTSTTTPANGSVKKPASKLRSKTLPVGVVPFPENMEDLMKGEENNSENAVNNRYLNVASHQNANAANGGDKRARSDKDLNFNNADLDNGAHEVLNDNDFNLGGGANNNQLQQPNLKDQNQNGENAAEEDTNLYDQRIFGNPHVQQQQQHGDYNELHHHLGGEQQRNGVGAGKNGIGEKLINEIVRDHGKEGDNYPNEMEEDLHLDGLPEAEDEGDDGEYDDPNALKQGHAERN</sequence>
<dbReference type="Proteomes" id="UP000069940">
    <property type="component" value="Unassembled WGS sequence"/>
</dbReference>
<dbReference type="EnsemblMetazoa" id="AALFPA23_021944.R32486">
    <property type="protein sequence ID" value="AALFPA23_021944.P32486"/>
    <property type="gene ID" value="AALFPA23_021944"/>
</dbReference>
<feature type="coiled-coil region" evidence="1">
    <location>
        <begin position="81"/>
        <end position="221"/>
    </location>
</feature>
<proteinExistence type="predicted"/>
<feature type="compositionally biased region" description="Basic and acidic residues" evidence="2">
    <location>
        <begin position="478"/>
        <end position="488"/>
    </location>
</feature>
<feature type="compositionally biased region" description="Basic and acidic residues" evidence="2">
    <location>
        <begin position="592"/>
        <end position="601"/>
    </location>
</feature>
<feature type="region of interest" description="Disordered" evidence="2">
    <location>
        <begin position="344"/>
        <end position="429"/>
    </location>
</feature>
<feature type="region of interest" description="Disordered" evidence="2">
    <location>
        <begin position="471"/>
        <end position="535"/>
    </location>
</feature>
<dbReference type="RefSeq" id="XP_019533596.3">
    <property type="nucleotide sequence ID" value="XM_019678051.4"/>
</dbReference>
<protein>
    <recommendedName>
        <fullName evidence="5">Golgi integral membrane protein 4</fullName>
    </recommendedName>
</protein>
<feature type="compositionally biased region" description="Polar residues" evidence="2">
    <location>
        <begin position="355"/>
        <end position="388"/>
    </location>
</feature>
<reference evidence="3" key="2">
    <citation type="submission" date="2025-05" db="UniProtKB">
        <authorList>
            <consortium name="EnsemblMetazoa"/>
        </authorList>
    </citation>
    <scope>IDENTIFICATION</scope>
    <source>
        <strain evidence="3">Foshan</strain>
    </source>
</reference>
<accession>A0ABM1ZV41</accession>
<feature type="compositionally biased region" description="Low complexity" evidence="2">
    <location>
        <begin position="515"/>
        <end position="530"/>
    </location>
</feature>
<evidence type="ECO:0000313" key="3">
    <source>
        <dbReference type="EnsemblMetazoa" id="AALFPA23_021944.P32486"/>
    </source>
</evidence>
<feature type="compositionally biased region" description="Acidic residues" evidence="2">
    <location>
        <begin position="616"/>
        <end position="630"/>
    </location>
</feature>
<reference evidence="4" key="1">
    <citation type="journal article" date="2015" name="Proc. Natl. Acad. Sci. U.S.A.">
        <title>Genome sequence of the Asian Tiger mosquito, Aedes albopictus, reveals insights into its biology, genetics, and evolution.</title>
        <authorList>
            <person name="Chen X.G."/>
            <person name="Jiang X."/>
            <person name="Gu J."/>
            <person name="Xu M."/>
            <person name="Wu Y."/>
            <person name="Deng Y."/>
            <person name="Zhang C."/>
            <person name="Bonizzoni M."/>
            <person name="Dermauw W."/>
            <person name="Vontas J."/>
            <person name="Armbruster P."/>
            <person name="Huang X."/>
            <person name="Yang Y."/>
            <person name="Zhang H."/>
            <person name="He W."/>
            <person name="Peng H."/>
            <person name="Liu Y."/>
            <person name="Wu K."/>
            <person name="Chen J."/>
            <person name="Lirakis M."/>
            <person name="Topalis P."/>
            <person name="Van Leeuwen T."/>
            <person name="Hall A.B."/>
            <person name="Jiang X."/>
            <person name="Thorpe C."/>
            <person name="Mueller R.L."/>
            <person name="Sun C."/>
            <person name="Waterhouse R.M."/>
            <person name="Yan G."/>
            <person name="Tu Z.J."/>
            <person name="Fang X."/>
            <person name="James A.A."/>
        </authorList>
    </citation>
    <scope>NUCLEOTIDE SEQUENCE [LARGE SCALE GENOMIC DNA]</scope>
    <source>
        <strain evidence="4">Foshan</strain>
    </source>
</reference>
<feature type="region of interest" description="Disordered" evidence="2">
    <location>
        <begin position="592"/>
        <end position="642"/>
    </location>
</feature>
<evidence type="ECO:0000256" key="2">
    <source>
        <dbReference type="SAM" id="MobiDB-lite"/>
    </source>
</evidence>
<keyword evidence="1" id="KW-0175">Coiled coil</keyword>
<name>A0ABM1ZV41_AEDAL</name>